<dbReference type="CDD" id="cd04301">
    <property type="entry name" value="NAT_SF"/>
    <property type="match status" value="2"/>
</dbReference>
<evidence type="ECO:0000313" key="2">
    <source>
        <dbReference type="EMBL" id="MBR8670970.1"/>
    </source>
</evidence>
<sequence>MLSKEQISEIKELKDVCEKKEGYELKLNFDMLENRNEDNKEDFFHYEDGKLVGFLGSYYFGRKVEYCGMIHPNYRRKGIFTNLLNQGLEEARKRGAQNILFNAPAASQSGKDFLVSIPCTYAFSEHQMKWHQTELMEDTTISLRAYDYARDKEIEIQLDVLGFGMAEEDAREYVETLKEQNDNQRMIIEIDGKAVGKIRVSELDGEAWIYGFVIFPELRGQGIGRRALTKVVKMEEAKGLPIFLEVEAKNARALKLYESCGFKSYHSQDYYEFNL</sequence>
<comment type="caution">
    <text evidence="2">The sequence shown here is derived from an EMBL/GenBank/DDBJ whole genome shotgun (WGS) entry which is preliminary data.</text>
</comment>
<dbReference type="GO" id="GO:0008999">
    <property type="term" value="F:protein-N-terminal-alanine acetyltransferase activity"/>
    <property type="evidence" value="ECO:0007669"/>
    <property type="project" value="TreeGrafter"/>
</dbReference>
<name>A0A941GJW4_NIACI</name>
<dbReference type="PROSITE" id="PS51186">
    <property type="entry name" value="GNAT"/>
    <property type="match status" value="2"/>
</dbReference>
<feature type="domain" description="N-acetyltransferase" evidence="1">
    <location>
        <begin position="141"/>
        <end position="275"/>
    </location>
</feature>
<feature type="domain" description="N-acetyltransferase" evidence="1">
    <location>
        <begin position="1"/>
        <end position="130"/>
    </location>
</feature>
<dbReference type="Gene3D" id="3.40.630.30">
    <property type="match status" value="2"/>
</dbReference>
<dbReference type="InterPro" id="IPR000182">
    <property type="entry name" value="GNAT_dom"/>
</dbReference>
<evidence type="ECO:0000259" key="1">
    <source>
        <dbReference type="PROSITE" id="PS51186"/>
    </source>
</evidence>
<dbReference type="InterPro" id="IPR050276">
    <property type="entry name" value="MshD_Acetyltransferase"/>
</dbReference>
<dbReference type="AlphaFoldDB" id="A0A941GJW4"/>
<gene>
    <name evidence="2" type="ORF">KD144_15650</name>
</gene>
<reference evidence="2" key="1">
    <citation type="submission" date="2021-04" db="EMBL/GenBank/DDBJ databases">
        <title>Genomic analysis of electroactive and textile dye degrading Bacillus circulans strain: DC10 isolated from constructed wetland-microbial fuel cells treating textile dye wastewaters.</title>
        <authorList>
            <person name="Patel D.U."/>
            <person name="Desai C.R."/>
        </authorList>
    </citation>
    <scope>NUCLEOTIDE SEQUENCE</scope>
    <source>
        <strain evidence="2">DC10</strain>
    </source>
</reference>
<dbReference type="PANTHER" id="PTHR43617:SF20">
    <property type="entry name" value="N-ALPHA-ACETYLTRANSFERASE RIMI"/>
    <property type="match status" value="1"/>
</dbReference>
<protein>
    <submittedName>
        <fullName evidence="2">GNAT family N-acetyltransferase</fullName>
    </submittedName>
</protein>
<accession>A0A941GJW4</accession>
<dbReference type="Pfam" id="PF00583">
    <property type="entry name" value="Acetyltransf_1"/>
    <property type="match status" value="2"/>
</dbReference>
<dbReference type="EMBL" id="JAGTPX010000017">
    <property type="protein sequence ID" value="MBR8670970.1"/>
    <property type="molecule type" value="Genomic_DNA"/>
</dbReference>
<dbReference type="RefSeq" id="WP_212119980.1">
    <property type="nucleotide sequence ID" value="NZ_JAGTPX020000006.1"/>
</dbReference>
<dbReference type="SUPFAM" id="SSF55729">
    <property type="entry name" value="Acyl-CoA N-acyltransferases (Nat)"/>
    <property type="match status" value="2"/>
</dbReference>
<proteinExistence type="predicted"/>
<organism evidence="2">
    <name type="scientific">Niallia circulans</name>
    <name type="common">Bacillus circulans</name>
    <dbReference type="NCBI Taxonomy" id="1397"/>
    <lineage>
        <taxon>Bacteria</taxon>
        <taxon>Bacillati</taxon>
        <taxon>Bacillota</taxon>
        <taxon>Bacilli</taxon>
        <taxon>Bacillales</taxon>
        <taxon>Bacillaceae</taxon>
        <taxon>Niallia</taxon>
    </lineage>
</organism>
<dbReference type="InterPro" id="IPR016181">
    <property type="entry name" value="Acyl_CoA_acyltransferase"/>
</dbReference>
<dbReference type="PANTHER" id="PTHR43617">
    <property type="entry name" value="L-AMINO ACID N-ACETYLTRANSFERASE"/>
    <property type="match status" value="1"/>
</dbReference>